<dbReference type="AlphaFoldDB" id="A0A0N0BKF0"/>
<dbReference type="EMBL" id="KQ435700">
    <property type="protein sequence ID" value="KOX80484.1"/>
    <property type="molecule type" value="Genomic_DNA"/>
</dbReference>
<name>A0A0N0BKF0_9HYME</name>
<reference evidence="1 2" key="1">
    <citation type="submission" date="2015-07" db="EMBL/GenBank/DDBJ databases">
        <title>The genome of Melipona quadrifasciata.</title>
        <authorList>
            <person name="Pan H."/>
            <person name="Kapheim K."/>
        </authorList>
    </citation>
    <scope>NUCLEOTIDE SEQUENCE [LARGE SCALE GENOMIC DNA]</scope>
    <source>
        <strain evidence="1">0111107301</strain>
        <tissue evidence="1">Whole body</tissue>
    </source>
</reference>
<evidence type="ECO:0000313" key="2">
    <source>
        <dbReference type="Proteomes" id="UP000053105"/>
    </source>
</evidence>
<keyword evidence="2" id="KW-1185">Reference proteome</keyword>
<proteinExistence type="predicted"/>
<evidence type="ECO:0000313" key="1">
    <source>
        <dbReference type="EMBL" id="KOX80484.1"/>
    </source>
</evidence>
<sequence length="77" mass="8945">MLQSTKSISVLNKIIPTRSSLLAVEERLVEPYSTISLTKEQYICGERNKDIERRLTKAFELGRGNLVVEYEFVKWIL</sequence>
<dbReference type="Proteomes" id="UP000053105">
    <property type="component" value="Unassembled WGS sequence"/>
</dbReference>
<gene>
    <name evidence="1" type="ORF">WN51_12967</name>
</gene>
<protein>
    <submittedName>
        <fullName evidence="1">Uncharacterized protein</fullName>
    </submittedName>
</protein>
<organism evidence="1 2">
    <name type="scientific">Melipona quadrifasciata</name>
    <dbReference type="NCBI Taxonomy" id="166423"/>
    <lineage>
        <taxon>Eukaryota</taxon>
        <taxon>Metazoa</taxon>
        <taxon>Ecdysozoa</taxon>
        <taxon>Arthropoda</taxon>
        <taxon>Hexapoda</taxon>
        <taxon>Insecta</taxon>
        <taxon>Pterygota</taxon>
        <taxon>Neoptera</taxon>
        <taxon>Endopterygota</taxon>
        <taxon>Hymenoptera</taxon>
        <taxon>Apocrita</taxon>
        <taxon>Aculeata</taxon>
        <taxon>Apoidea</taxon>
        <taxon>Anthophila</taxon>
        <taxon>Apidae</taxon>
        <taxon>Melipona</taxon>
    </lineage>
</organism>
<accession>A0A0N0BKF0</accession>